<proteinExistence type="predicted"/>
<comment type="caution">
    <text evidence="2">The sequence shown here is derived from an EMBL/GenBank/DDBJ whole genome shotgun (WGS) entry which is preliminary data.</text>
</comment>
<gene>
    <name evidence="2" type="ORF">L596_015786</name>
</gene>
<sequence length="175" mass="20217">MCHPCRLAKCRQMGMDESNKKITRRNSSSKSISSVTSFDSYDSEQSISSPKSFHALNVHVELEDFFDLPIPEPEPEPSQPVQQFQKLSNAGFLTPTLNSYFQLVQERLVQHSKMHFDHENKIYRSEFAAAPIREISVECFEVFTSDLIKTDHGATLHLLRTFPVVRDWNFCYQVN</sequence>
<organism evidence="2 3">
    <name type="scientific">Steinernema carpocapsae</name>
    <name type="common">Entomopathogenic nematode</name>
    <dbReference type="NCBI Taxonomy" id="34508"/>
    <lineage>
        <taxon>Eukaryota</taxon>
        <taxon>Metazoa</taxon>
        <taxon>Ecdysozoa</taxon>
        <taxon>Nematoda</taxon>
        <taxon>Chromadorea</taxon>
        <taxon>Rhabditida</taxon>
        <taxon>Tylenchina</taxon>
        <taxon>Panagrolaimomorpha</taxon>
        <taxon>Strongyloidoidea</taxon>
        <taxon>Steinernematidae</taxon>
        <taxon>Steinernema</taxon>
    </lineage>
</organism>
<evidence type="ECO:0000313" key="3">
    <source>
        <dbReference type="Proteomes" id="UP000298663"/>
    </source>
</evidence>
<dbReference type="AlphaFoldDB" id="A0A4U5NH02"/>
<feature type="compositionally biased region" description="Polar residues" evidence="1">
    <location>
        <begin position="38"/>
        <end position="47"/>
    </location>
</feature>
<evidence type="ECO:0000313" key="2">
    <source>
        <dbReference type="EMBL" id="TKR82000.1"/>
    </source>
</evidence>
<feature type="compositionally biased region" description="Low complexity" evidence="1">
    <location>
        <begin position="25"/>
        <end position="37"/>
    </location>
</feature>
<protein>
    <submittedName>
        <fullName evidence="2">Uncharacterized protein</fullName>
    </submittedName>
</protein>
<accession>A0A4U5NH02</accession>
<dbReference type="EMBL" id="AZBU02000004">
    <property type="protein sequence ID" value="TKR82000.1"/>
    <property type="molecule type" value="Genomic_DNA"/>
</dbReference>
<keyword evidence="3" id="KW-1185">Reference proteome</keyword>
<evidence type="ECO:0000256" key="1">
    <source>
        <dbReference type="SAM" id="MobiDB-lite"/>
    </source>
</evidence>
<reference evidence="2 3" key="2">
    <citation type="journal article" date="2019" name="G3 (Bethesda)">
        <title>Hybrid Assembly of the Genome of the Entomopathogenic Nematode Steinernema carpocapsae Identifies the X-Chromosome.</title>
        <authorList>
            <person name="Serra L."/>
            <person name="Macchietto M."/>
            <person name="Macias-Munoz A."/>
            <person name="McGill C.J."/>
            <person name="Rodriguez I.M."/>
            <person name="Rodriguez B."/>
            <person name="Murad R."/>
            <person name="Mortazavi A."/>
        </authorList>
    </citation>
    <scope>NUCLEOTIDE SEQUENCE [LARGE SCALE GENOMIC DNA]</scope>
    <source>
        <strain evidence="2 3">ALL</strain>
    </source>
</reference>
<name>A0A4U5NH02_STECR</name>
<dbReference type="Proteomes" id="UP000298663">
    <property type="component" value="Unassembled WGS sequence"/>
</dbReference>
<reference evidence="2 3" key="1">
    <citation type="journal article" date="2015" name="Genome Biol.">
        <title>Comparative genomics of Steinernema reveals deeply conserved gene regulatory networks.</title>
        <authorList>
            <person name="Dillman A.R."/>
            <person name="Macchietto M."/>
            <person name="Porter C.F."/>
            <person name="Rogers A."/>
            <person name="Williams B."/>
            <person name="Antoshechkin I."/>
            <person name="Lee M.M."/>
            <person name="Goodwin Z."/>
            <person name="Lu X."/>
            <person name="Lewis E.E."/>
            <person name="Goodrich-Blair H."/>
            <person name="Stock S.P."/>
            <person name="Adams B.J."/>
            <person name="Sternberg P.W."/>
            <person name="Mortazavi A."/>
        </authorList>
    </citation>
    <scope>NUCLEOTIDE SEQUENCE [LARGE SCALE GENOMIC DNA]</scope>
    <source>
        <strain evidence="2 3">ALL</strain>
    </source>
</reference>
<feature type="region of interest" description="Disordered" evidence="1">
    <location>
        <begin position="16"/>
        <end position="47"/>
    </location>
</feature>